<keyword evidence="1" id="KW-0732">Signal</keyword>
<protein>
    <recommendedName>
        <fullName evidence="4">Tetratricopeptide repeat protein</fullName>
    </recommendedName>
</protein>
<feature type="signal peptide" evidence="1">
    <location>
        <begin position="1"/>
        <end position="19"/>
    </location>
</feature>
<dbReference type="Gene3D" id="1.25.40.10">
    <property type="entry name" value="Tetratricopeptide repeat domain"/>
    <property type="match status" value="1"/>
</dbReference>
<dbReference type="SUPFAM" id="SSF48452">
    <property type="entry name" value="TPR-like"/>
    <property type="match status" value="1"/>
</dbReference>
<keyword evidence="3" id="KW-1185">Reference proteome</keyword>
<feature type="chain" id="PRO_5026755852" description="Tetratricopeptide repeat protein" evidence="1">
    <location>
        <begin position="20"/>
        <end position="278"/>
    </location>
</feature>
<name>A0A6P1MGZ6_9BACT</name>
<dbReference type="InterPro" id="IPR011990">
    <property type="entry name" value="TPR-like_helical_dom_sf"/>
</dbReference>
<reference evidence="2 3" key="1">
    <citation type="submission" date="2020-01" db="EMBL/GenBank/DDBJ databases">
        <title>Ponticoccus aerotolerans gen. nov., sp. nov., an anaerobic bacterium and proposal of Ponticoccusceae fam. nov., Ponticoccusles ord. nov. and Ponticoccuse classis nov. in the phylum Kiritimatiellaeota.</title>
        <authorList>
            <person name="Zhou L.Y."/>
            <person name="Du Z.J."/>
        </authorList>
    </citation>
    <scope>NUCLEOTIDE SEQUENCE [LARGE SCALE GENOMIC DNA]</scope>
    <source>
        <strain evidence="2 3">S-5007</strain>
    </source>
</reference>
<dbReference type="RefSeq" id="WP_160629532.1">
    <property type="nucleotide sequence ID" value="NZ_CP047593.1"/>
</dbReference>
<sequence length="278" mass="30358">MMKRIVILLTSVLCCLASAQESRTLNAKLNRADGKAFRVILEDCDGTHLTYSLESGRESKTLPLVDIKELEIQLPKLSLDALQAKLVAAEYAEVVSALEPVVGGAGIYMVVPNNAVSLYALLTKAYLRNGDIEKARGSAEQLKAVSDAAVKKQALATIAQCVLEAGELDEAGRLIGELSDPVAKLYLTARLQRAAGQSKEAIQTVIDLIASYPNDHNWMPQTEYLDAQLYLDLGMPDSAAEVAHQVMVLYPRSEFKVEAQKLLEEINRLTEEESVQAE</sequence>
<dbReference type="Proteomes" id="UP000464954">
    <property type="component" value="Chromosome"/>
</dbReference>
<accession>A0A6P1MGZ6</accession>
<dbReference type="InterPro" id="IPR019734">
    <property type="entry name" value="TPR_rpt"/>
</dbReference>
<dbReference type="KEGG" id="taer:GT409_13200"/>
<evidence type="ECO:0008006" key="4">
    <source>
        <dbReference type="Google" id="ProtNLM"/>
    </source>
</evidence>
<evidence type="ECO:0000256" key="1">
    <source>
        <dbReference type="SAM" id="SignalP"/>
    </source>
</evidence>
<dbReference type="Pfam" id="PF13174">
    <property type="entry name" value="TPR_6"/>
    <property type="match status" value="1"/>
</dbReference>
<proteinExistence type="predicted"/>
<organism evidence="2 3">
    <name type="scientific">Tichowtungia aerotolerans</name>
    <dbReference type="NCBI Taxonomy" id="2697043"/>
    <lineage>
        <taxon>Bacteria</taxon>
        <taxon>Pseudomonadati</taxon>
        <taxon>Kiritimatiellota</taxon>
        <taxon>Tichowtungiia</taxon>
        <taxon>Tichowtungiales</taxon>
        <taxon>Tichowtungiaceae</taxon>
        <taxon>Tichowtungia</taxon>
    </lineage>
</organism>
<gene>
    <name evidence="2" type="ORF">GT409_13200</name>
</gene>
<evidence type="ECO:0000313" key="2">
    <source>
        <dbReference type="EMBL" id="QHI70355.1"/>
    </source>
</evidence>
<dbReference type="AlphaFoldDB" id="A0A6P1MGZ6"/>
<evidence type="ECO:0000313" key="3">
    <source>
        <dbReference type="Proteomes" id="UP000464954"/>
    </source>
</evidence>
<dbReference type="EMBL" id="CP047593">
    <property type="protein sequence ID" value="QHI70355.1"/>
    <property type="molecule type" value="Genomic_DNA"/>
</dbReference>